<evidence type="ECO:0000256" key="2">
    <source>
        <dbReference type="ARBA" id="ARBA00018706"/>
    </source>
</evidence>
<dbReference type="GO" id="GO:0005524">
    <property type="term" value="F:ATP binding"/>
    <property type="evidence" value="ECO:0007669"/>
    <property type="project" value="UniProtKB-KW"/>
</dbReference>
<evidence type="ECO:0000256" key="1">
    <source>
        <dbReference type="ARBA" id="ARBA00011003"/>
    </source>
</evidence>
<keyword evidence="6" id="KW-0418">Kinase</keyword>
<dbReference type="EMBL" id="ML769383">
    <property type="protein sequence ID" value="KAE9411212.1"/>
    <property type="molecule type" value="Genomic_DNA"/>
</dbReference>
<evidence type="ECO:0000256" key="8">
    <source>
        <dbReference type="SAM" id="MobiDB-lite"/>
    </source>
</evidence>
<evidence type="ECO:0000256" key="6">
    <source>
        <dbReference type="ARBA" id="ARBA00022777"/>
    </source>
</evidence>
<sequence>MLSAIAARKAAAAATNLASTSTSSAPILSSSEASSSPTPSKPAVKRKRSQAGLSDVKTPLPSTSASTKSPRYFESQVPNVDEFRGQEDVIVLEDDADSEEADVVQSPLIKEKSERSYSPSRPISLDDSSEEEQEKQENAAISGNSIPEHSLLTTGSLFRHAFAFHISSRTLIALKPSETLTLLGTYRLTVIHGFVEVGGAILHQGSHNVFAPRSSPLPCIQALSPSPVSSPLPHRVETAITKGDIVIILQELRTGVEGLGKVCRTFEGVFGAHPRDIVNRLDDASADALRLKGVQIITQNSKYISGLTIPSSWGRALDKIYPALADLADRNADIEMEDENGEEMPTPLPDIYLVKGPKKIGKSSFARALVNRLLTRYHRVAYLECDLGQSEFTPGGMVALNVIHNPLLGPPFTHPTLPARAHLLGAFSPKTSPGHYIEAVRDLVEFWGREISVGPDSDLAGSDSIEKTVTPPRFSTVPLVVNTMGWAKGLGADLSRKVEETLLDCLSSSLASLAFGFGSKIERSEMHVYDFEYEYELANGHGSIPRSQQQFDDPQIHGPHRAHLYSFHGHGAVSTPSFSSSQKIHLHRMEPAPIHGTSGTTTLTTATALSNFSAADHRALNILSYFHAIFPSPVSASSDSFRAYNFRAPIHTTQWDTSLPLLARPPYQVDVAAAVDKVILLPGAGAEEVVESEIERVLGGAVVGLVSFEPGTLNLDQESSSSKKLKTKTKIPYSPSLSSSSLPSYPSPTNSSAFGIALIRSVAPGGSHLHVLTPLPPALCTSTRMIVKGEMELPVWGFN</sequence>
<dbReference type="Pfam" id="PF16575">
    <property type="entry name" value="CLP1_P"/>
    <property type="match status" value="1"/>
</dbReference>
<evidence type="ECO:0000256" key="7">
    <source>
        <dbReference type="ARBA" id="ARBA00022840"/>
    </source>
</evidence>
<evidence type="ECO:0000259" key="9">
    <source>
        <dbReference type="Pfam" id="PF16575"/>
    </source>
</evidence>
<name>A0A6A4IFV6_9AGAR</name>
<accession>A0A6A4IFV6</accession>
<dbReference type="OrthoDB" id="2405412at2759"/>
<proteinExistence type="inferred from homology"/>
<feature type="domain" description="Clp1 P-loop" evidence="9">
    <location>
        <begin position="356"/>
        <end position="500"/>
    </location>
</feature>
<feature type="compositionally biased region" description="Polar residues" evidence="8">
    <location>
        <begin position="60"/>
        <end position="69"/>
    </location>
</feature>
<dbReference type="PANTHER" id="PTHR12755">
    <property type="entry name" value="CLEAVAGE/POLYADENYLATION FACTOR IA SUBUNIT CLP1P"/>
    <property type="match status" value="1"/>
</dbReference>
<evidence type="ECO:0000256" key="4">
    <source>
        <dbReference type="ARBA" id="ARBA00022679"/>
    </source>
</evidence>
<keyword evidence="5" id="KW-0547">Nucleotide-binding</keyword>
<feature type="region of interest" description="Disordered" evidence="8">
    <location>
        <begin position="717"/>
        <end position="746"/>
    </location>
</feature>
<evidence type="ECO:0000256" key="5">
    <source>
        <dbReference type="ARBA" id="ARBA00022741"/>
    </source>
</evidence>
<dbReference type="PANTHER" id="PTHR12755:SF3">
    <property type="entry name" value="POLYNUCLEOTIDE 5'-HYDROXYL-KINASE NOL9"/>
    <property type="match status" value="1"/>
</dbReference>
<gene>
    <name evidence="10" type="ORF">BT96DRAFT_982985</name>
</gene>
<organism evidence="10 11">
    <name type="scientific">Gymnopus androsaceus JB14</name>
    <dbReference type="NCBI Taxonomy" id="1447944"/>
    <lineage>
        <taxon>Eukaryota</taxon>
        <taxon>Fungi</taxon>
        <taxon>Dikarya</taxon>
        <taxon>Basidiomycota</taxon>
        <taxon>Agaricomycotina</taxon>
        <taxon>Agaricomycetes</taxon>
        <taxon>Agaricomycetidae</taxon>
        <taxon>Agaricales</taxon>
        <taxon>Marasmiineae</taxon>
        <taxon>Omphalotaceae</taxon>
        <taxon>Gymnopus</taxon>
    </lineage>
</organism>
<evidence type="ECO:0000313" key="11">
    <source>
        <dbReference type="Proteomes" id="UP000799118"/>
    </source>
</evidence>
<keyword evidence="7" id="KW-0067">ATP-binding</keyword>
<feature type="compositionally biased region" description="Low complexity" evidence="8">
    <location>
        <begin position="13"/>
        <end position="38"/>
    </location>
</feature>
<comment type="similarity">
    <text evidence="1">Belongs to the Clp1 family. NOL9/GRC3 subfamily.</text>
</comment>
<evidence type="ECO:0000313" key="10">
    <source>
        <dbReference type="EMBL" id="KAE9411212.1"/>
    </source>
</evidence>
<feature type="region of interest" description="Disordered" evidence="8">
    <location>
        <begin position="94"/>
        <end position="147"/>
    </location>
</feature>
<reference evidence="10" key="1">
    <citation type="journal article" date="2019" name="Environ. Microbiol.">
        <title>Fungal ecological strategies reflected in gene transcription - a case study of two litter decomposers.</title>
        <authorList>
            <person name="Barbi F."/>
            <person name="Kohler A."/>
            <person name="Barry K."/>
            <person name="Baskaran P."/>
            <person name="Daum C."/>
            <person name="Fauchery L."/>
            <person name="Ihrmark K."/>
            <person name="Kuo A."/>
            <person name="LaButti K."/>
            <person name="Lipzen A."/>
            <person name="Morin E."/>
            <person name="Grigoriev I.V."/>
            <person name="Henrissat B."/>
            <person name="Lindahl B."/>
            <person name="Martin F."/>
        </authorList>
    </citation>
    <scope>NUCLEOTIDE SEQUENCE</scope>
    <source>
        <strain evidence="10">JB14</strain>
    </source>
</reference>
<dbReference type="GO" id="GO:0000448">
    <property type="term" value="P:cleavage in ITS2 between 5.8S rRNA and LSU-rRNA of tricistronic rRNA transcript (SSU-rRNA, 5.8S rRNA, LSU-rRNA)"/>
    <property type="evidence" value="ECO:0007669"/>
    <property type="project" value="TreeGrafter"/>
</dbReference>
<protein>
    <recommendedName>
        <fullName evidence="3">Polynucleotide 5'-hydroxyl-kinase GRC3</fullName>
    </recommendedName>
    <alternativeName>
        <fullName evidence="2">Polynucleotide 5'-hydroxyl-kinase grc3</fullName>
    </alternativeName>
</protein>
<dbReference type="GO" id="GO:0051731">
    <property type="term" value="F:polynucleotide 5'-hydroxyl-kinase activity"/>
    <property type="evidence" value="ECO:0007669"/>
    <property type="project" value="InterPro"/>
</dbReference>
<feature type="region of interest" description="Disordered" evidence="8">
    <location>
        <begin position="13"/>
        <end position="79"/>
    </location>
</feature>
<feature type="compositionally biased region" description="Low complexity" evidence="8">
    <location>
        <begin position="730"/>
        <end position="746"/>
    </location>
</feature>
<dbReference type="InterPro" id="IPR045116">
    <property type="entry name" value="Clp1/Grc3"/>
</dbReference>
<evidence type="ECO:0000256" key="3">
    <source>
        <dbReference type="ARBA" id="ARBA00019824"/>
    </source>
</evidence>
<dbReference type="Gene3D" id="3.40.50.300">
    <property type="entry name" value="P-loop containing nucleotide triphosphate hydrolases"/>
    <property type="match status" value="1"/>
</dbReference>
<keyword evidence="11" id="KW-1185">Reference proteome</keyword>
<dbReference type="InterPro" id="IPR027417">
    <property type="entry name" value="P-loop_NTPase"/>
</dbReference>
<dbReference type="AlphaFoldDB" id="A0A6A4IFV6"/>
<dbReference type="InterPro" id="IPR032319">
    <property type="entry name" value="CLP1_P"/>
</dbReference>
<dbReference type="GO" id="GO:0005634">
    <property type="term" value="C:nucleus"/>
    <property type="evidence" value="ECO:0007669"/>
    <property type="project" value="TreeGrafter"/>
</dbReference>
<keyword evidence="4" id="KW-0808">Transferase</keyword>
<dbReference type="Proteomes" id="UP000799118">
    <property type="component" value="Unassembled WGS sequence"/>
</dbReference>